<keyword evidence="7" id="KW-1185">Reference proteome</keyword>
<keyword evidence="4" id="KW-0804">Transcription</keyword>
<keyword evidence="2" id="KW-0805">Transcription regulation</keyword>
<evidence type="ECO:0000259" key="5">
    <source>
        <dbReference type="PROSITE" id="PS50931"/>
    </source>
</evidence>
<dbReference type="AlphaFoldDB" id="X7EC70"/>
<evidence type="ECO:0000313" key="7">
    <source>
        <dbReference type="Proteomes" id="UP000022447"/>
    </source>
</evidence>
<dbReference type="GO" id="GO:0003700">
    <property type="term" value="F:DNA-binding transcription factor activity"/>
    <property type="evidence" value="ECO:0007669"/>
    <property type="project" value="InterPro"/>
</dbReference>
<dbReference type="GO" id="GO:0043565">
    <property type="term" value="F:sequence-specific DNA binding"/>
    <property type="evidence" value="ECO:0007669"/>
    <property type="project" value="TreeGrafter"/>
</dbReference>
<dbReference type="InterPro" id="IPR000847">
    <property type="entry name" value="LysR_HTH_N"/>
</dbReference>
<dbReference type="OrthoDB" id="9796526at2"/>
<dbReference type="PROSITE" id="PS50931">
    <property type="entry name" value="HTH_LYSR"/>
    <property type="match status" value="1"/>
</dbReference>
<evidence type="ECO:0000313" key="6">
    <source>
        <dbReference type="EMBL" id="ETX12723.1"/>
    </source>
</evidence>
<comment type="similarity">
    <text evidence="1">Belongs to the LysR transcriptional regulatory family.</text>
</comment>
<name>X7EC70_9RHOB</name>
<dbReference type="Proteomes" id="UP000022447">
    <property type="component" value="Unassembled WGS sequence"/>
</dbReference>
<accession>X7EC70</accession>
<dbReference type="STRING" id="1449350.OCH239_17405"/>
<keyword evidence="3" id="KW-0238">DNA-binding</keyword>
<dbReference type="InterPro" id="IPR036388">
    <property type="entry name" value="WH-like_DNA-bd_sf"/>
</dbReference>
<comment type="caution">
    <text evidence="6">The sequence shown here is derived from an EMBL/GenBank/DDBJ whole genome shotgun (WGS) entry which is preliminary data.</text>
</comment>
<dbReference type="Gene3D" id="1.10.10.10">
    <property type="entry name" value="Winged helix-like DNA-binding domain superfamily/Winged helix DNA-binding domain"/>
    <property type="match status" value="1"/>
</dbReference>
<gene>
    <name evidence="6" type="ORF">OCH239_17405</name>
</gene>
<dbReference type="GO" id="GO:0006351">
    <property type="term" value="P:DNA-templated transcription"/>
    <property type="evidence" value="ECO:0007669"/>
    <property type="project" value="TreeGrafter"/>
</dbReference>
<organism evidence="6 7">
    <name type="scientific">Roseivivax halodurans JCM 10272</name>
    <dbReference type="NCBI Taxonomy" id="1449350"/>
    <lineage>
        <taxon>Bacteria</taxon>
        <taxon>Pseudomonadati</taxon>
        <taxon>Pseudomonadota</taxon>
        <taxon>Alphaproteobacteria</taxon>
        <taxon>Rhodobacterales</taxon>
        <taxon>Roseobacteraceae</taxon>
        <taxon>Roseivivax</taxon>
    </lineage>
</organism>
<dbReference type="InterPro" id="IPR005119">
    <property type="entry name" value="LysR_subst-bd"/>
</dbReference>
<dbReference type="PANTHER" id="PTHR30537">
    <property type="entry name" value="HTH-TYPE TRANSCRIPTIONAL REGULATOR"/>
    <property type="match status" value="1"/>
</dbReference>
<evidence type="ECO:0000256" key="2">
    <source>
        <dbReference type="ARBA" id="ARBA00023015"/>
    </source>
</evidence>
<dbReference type="PATRIC" id="fig|1449350.3.peg.4070"/>
<dbReference type="InterPro" id="IPR058163">
    <property type="entry name" value="LysR-type_TF_proteobact-type"/>
</dbReference>
<protein>
    <submittedName>
        <fullName evidence="6">LysR family transcriptional regulator</fullName>
    </submittedName>
</protein>
<dbReference type="InterPro" id="IPR036390">
    <property type="entry name" value="WH_DNA-bd_sf"/>
</dbReference>
<dbReference type="Gene3D" id="3.40.190.290">
    <property type="match status" value="1"/>
</dbReference>
<feature type="domain" description="HTH lysR-type" evidence="5">
    <location>
        <begin position="5"/>
        <end position="62"/>
    </location>
</feature>
<dbReference type="Pfam" id="PF03466">
    <property type="entry name" value="LysR_substrate"/>
    <property type="match status" value="1"/>
</dbReference>
<dbReference type="eggNOG" id="COG0583">
    <property type="taxonomic scope" value="Bacteria"/>
</dbReference>
<sequence length="293" mass="31278">MNNNLDWSDYAVVLHIADAGSLSKAAGRAGVSHPTLFRRINAVEERLGVRLFERLRSGYVPTAAGEEVVATARRVADLTNEVERRVAGRDLRPSGTVRLSTTDTLLVGPLAPEIARFRRAQPDIVLDITASNAVSDLSRREADVALRPAAAPEDHLFGRKLGMVHQAVYAHRATAPAAAVDRRGLPWVGPGDAMGYGQLTTWFRQAGLDEACVARMSSVLGIHAAIRAGVGVGILPCYLGGPDPELVQVGAPIDALSVDLWMLTHPDLRGTARIRAVLDHFGQARLLAGASPS</sequence>
<proteinExistence type="inferred from homology"/>
<dbReference type="RefSeq" id="WP_037266974.1">
    <property type="nucleotide sequence ID" value="NZ_JALZ01000058.1"/>
</dbReference>
<dbReference type="SUPFAM" id="SSF46785">
    <property type="entry name" value="Winged helix' DNA-binding domain"/>
    <property type="match status" value="1"/>
</dbReference>
<dbReference type="Pfam" id="PF00126">
    <property type="entry name" value="HTH_1"/>
    <property type="match status" value="1"/>
</dbReference>
<evidence type="ECO:0000256" key="3">
    <source>
        <dbReference type="ARBA" id="ARBA00023125"/>
    </source>
</evidence>
<dbReference type="PANTHER" id="PTHR30537:SF3">
    <property type="entry name" value="TRANSCRIPTIONAL REGULATORY PROTEIN"/>
    <property type="match status" value="1"/>
</dbReference>
<dbReference type="EMBL" id="JALZ01000058">
    <property type="protein sequence ID" value="ETX12723.1"/>
    <property type="molecule type" value="Genomic_DNA"/>
</dbReference>
<evidence type="ECO:0000256" key="1">
    <source>
        <dbReference type="ARBA" id="ARBA00009437"/>
    </source>
</evidence>
<reference evidence="6 7" key="1">
    <citation type="submission" date="2014-01" db="EMBL/GenBank/DDBJ databases">
        <title>Roseivivax halodurans JCM 10272 Genome Sequencing.</title>
        <authorList>
            <person name="Lai Q."/>
            <person name="Li G."/>
            <person name="Shao Z."/>
        </authorList>
    </citation>
    <scope>NUCLEOTIDE SEQUENCE [LARGE SCALE GENOMIC DNA]</scope>
    <source>
        <strain evidence="6 7">JCM 10272</strain>
    </source>
</reference>
<evidence type="ECO:0000256" key="4">
    <source>
        <dbReference type="ARBA" id="ARBA00023163"/>
    </source>
</evidence>
<dbReference type="SUPFAM" id="SSF53850">
    <property type="entry name" value="Periplasmic binding protein-like II"/>
    <property type="match status" value="1"/>
</dbReference>